<comment type="caution">
    <text evidence="8">The sequence shown here is derived from an EMBL/GenBank/DDBJ whole genome shotgun (WGS) entry which is preliminary data.</text>
</comment>
<dbReference type="PANTHER" id="PTHR16684:SF11">
    <property type="entry name" value="CENTROMERE PROTEIN C"/>
    <property type="match status" value="1"/>
</dbReference>
<feature type="compositionally biased region" description="Pro residues" evidence="5">
    <location>
        <begin position="417"/>
        <end position="426"/>
    </location>
</feature>
<evidence type="ECO:0000259" key="6">
    <source>
        <dbReference type="Pfam" id="PF11699"/>
    </source>
</evidence>
<dbReference type="Proteomes" id="UP001465668">
    <property type="component" value="Unassembled WGS sequence"/>
</dbReference>
<feature type="compositionally biased region" description="Polar residues" evidence="5">
    <location>
        <begin position="362"/>
        <end position="371"/>
    </location>
</feature>
<evidence type="ECO:0000256" key="1">
    <source>
        <dbReference type="ARBA" id="ARBA00004123"/>
    </source>
</evidence>
<dbReference type="CDD" id="cd06993">
    <property type="entry name" value="cupin_CENP-C_C"/>
    <property type="match status" value="1"/>
</dbReference>
<feature type="compositionally biased region" description="Basic residues" evidence="5">
    <location>
        <begin position="326"/>
        <end position="335"/>
    </location>
</feature>
<evidence type="ECO:0000256" key="3">
    <source>
        <dbReference type="ARBA" id="ARBA00023125"/>
    </source>
</evidence>
<dbReference type="InterPro" id="IPR011051">
    <property type="entry name" value="RmlC_Cupin_sf"/>
</dbReference>
<feature type="compositionally biased region" description="Acidic residues" evidence="5">
    <location>
        <begin position="221"/>
        <end position="234"/>
    </location>
</feature>
<name>A0ABR2XZS4_9PEZI</name>
<feature type="compositionally biased region" description="Acidic residues" evidence="5">
    <location>
        <begin position="299"/>
        <end position="313"/>
    </location>
</feature>
<dbReference type="InterPro" id="IPR014710">
    <property type="entry name" value="RmlC-like_jellyroll"/>
</dbReference>
<feature type="compositionally biased region" description="Acidic residues" evidence="5">
    <location>
        <begin position="520"/>
        <end position="531"/>
    </location>
</feature>
<dbReference type="InterPro" id="IPR028929">
    <property type="entry name" value="Mif2_N"/>
</dbReference>
<feature type="compositionally biased region" description="Basic and acidic residues" evidence="5">
    <location>
        <begin position="434"/>
        <end position="443"/>
    </location>
</feature>
<keyword evidence="3" id="KW-0238">DNA-binding</keyword>
<feature type="compositionally biased region" description="Polar residues" evidence="5">
    <location>
        <begin position="8"/>
        <end position="19"/>
    </location>
</feature>
<keyword evidence="4" id="KW-0539">Nucleus</keyword>
<sequence>MAPRPQLQRRNPPSSQNDQLFALGVQGRKTGVMLKDTGERDEYGMEPVSNIFSSSPQRGSARKANGNGLDATSTSDAEQDMDIDEASTLGPATVSRMRRDRVSLPKARSPGKTFLNSPARHNPHIGRTSSPTRGSVIEEDEHVSPSRSAKRRLDFSRDPKMKPATNGHSQTNGSSRLAKAASQAEKELFQPPKHSRVNGYTHDDSDEELDARRSKGKAPVYDDDDEEEEEEEPMDFLNTGGDDLDLPEVDDESVEEEHEESQDAGGEEDEEEEEPAPIETAQPKKRGRKPKAISPPVEEPPEPVSEPESEPVSEPEIQEKHEEPAKKKRGRPGKRHSTEEVEPARPAKRPRGRPSLNKDKISPSQAETSATGVVGGSGKQKTGPKPKENTGESSKEAPAKAKPGRRRKSSAVGAESPPVPSRPPMPRSRGLVSQRRDKFEVKTTRSGRVSTKPLEFWRGERYDYDEEEDDVIQDKQGRRIKIGPKIKGVVRVEYDEEEDKPKRRRGRPAAGRPKRRISDVEEDEEREEWEDDPGRVVGDCIYWQPDYEFNPPQDEDHVEVAEEELAISEGAIQMKDIKDATFRFAKTLTLPFFGSGVVDLPPHSEKRIKNARKMQMVFFVHYGNVEVTVSSTSFRITKGGTWFVPRGNHYSIVNDTDKPARLFFCQGCEMPAQVAESQEM</sequence>
<dbReference type="Gene3D" id="2.60.120.10">
    <property type="entry name" value="Jelly Rolls"/>
    <property type="match status" value="1"/>
</dbReference>
<dbReference type="SUPFAM" id="SSF51182">
    <property type="entry name" value="RmlC-like cupins"/>
    <property type="match status" value="1"/>
</dbReference>
<evidence type="ECO:0000259" key="7">
    <source>
        <dbReference type="Pfam" id="PF15624"/>
    </source>
</evidence>
<protein>
    <submittedName>
        <fullName evidence="8">Mif2/CENP-C like-domain-containing protein</fullName>
    </submittedName>
</protein>
<feature type="compositionally biased region" description="Polar residues" evidence="5">
    <location>
        <begin position="166"/>
        <end position="175"/>
    </location>
</feature>
<dbReference type="SMART" id="SM00384">
    <property type="entry name" value="AT_hook"/>
    <property type="match status" value="3"/>
</dbReference>
<feature type="compositionally biased region" description="Basic and acidic residues" evidence="5">
    <location>
        <begin position="336"/>
        <end position="345"/>
    </location>
</feature>
<feature type="region of interest" description="Disordered" evidence="5">
    <location>
        <begin position="490"/>
        <end position="531"/>
    </location>
</feature>
<evidence type="ECO:0000256" key="2">
    <source>
        <dbReference type="ARBA" id="ARBA00010291"/>
    </source>
</evidence>
<feature type="compositionally biased region" description="Basic and acidic residues" evidence="5">
    <location>
        <begin position="385"/>
        <end position="399"/>
    </location>
</feature>
<feature type="compositionally biased region" description="Acidic residues" evidence="5">
    <location>
        <begin position="242"/>
        <end position="276"/>
    </location>
</feature>
<dbReference type="InterPro" id="IPR028386">
    <property type="entry name" value="CENP-C/Mif2/cnp3"/>
</dbReference>
<proteinExistence type="inferred from homology"/>
<dbReference type="Pfam" id="PF11699">
    <property type="entry name" value="CENP-C_C"/>
    <property type="match status" value="1"/>
</dbReference>
<evidence type="ECO:0000313" key="9">
    <source>
        <dbReference type="Proteomes" id="UP001465668"/>
    </source>
</evidence>
<feature type="region of interest" description="Disordered" evidence="5">
    <location>
        <begin position="1"/>
        <end position="450"/>
    </location>
</feature>
<evidence type="ECO:0000256" key="5">
    <source>
        <dbReference type="SAM" id="MobiDB-lite"/>
    </source>
</evidence>
<comment type="subcellular location">
    <subcellularLocation>
        <location evidence="1">Nucleus</location>
    </subcellularLocation>
</comment>
<feature type="compositionally biased region" description="Basic residues" evidence="5">
    <location>
        <begin position="502"/>
        <end position="515"/>
    </location>
</feature>
<feature type="domain" description="Mif2 N-terminal" evidence="7">
    <location>
        <begin position="21"/>
        <end position="155"/>
    </location>
</feature>
<keyword evidence="9" id="KW-1185">Reference proteome</keyword>
<organism evidence="8 9">
    <name type="scientific">Seiridium cardinale</name>
    <dbReference type="NCBI Taxonomy" id="138064"/>
    <lineage>
        <taxon>Eukaryota</taxon>
        <taxon>Fungi</taxon>
        <taxon>Dikarya</taxon>
        <taxon>Ascomycota</taxon>
        <taxon>Pezizomycotina</taxon>
        <taxon>Sordariomycetes</taxon>
        <taxon>Xylariomycetidae</taxon>
        <taxon>Amphisphaeriales</taxon>
        <taxon>Sporocadaceae</taxon>
        <taxon>Seiridium</taxon>
    </lineage>
</organism>
<dbReference type="InterPro" id="IPR017956">
    <property type="entry name" value="AT_hook_DNA-bd_motif"/>
</dbReference>
<dbReference type="EMBL" id="JARVKM010000011">
    <property type="protein sequence ID" value="KAK9779294.1"/>
    <property type="molecule type" value="Genomic_DNA"/>
</dbReference>
<comment type="similarity">
    <text evidence="2">Belongs to the CENP-C/MIF2 family.</text>
</comment>
<dbReference type="PANTHER" id="PTHR16684">
    <property type="entry name" value="CENTROMERE PROTEIN C"/>
    <property type="match status" value="1"/>
</dbReference>
<feature type="compositionally biased region" description="Basic and acidic residues" evidence="5">
    <location>
        <begin position="151"/>
        <end position="161"/>
    </location>
</feature>
<dbReference type="Pfam" id="PF15624">
    <property type="entry name" value="Mif2_N"/>
    <property type="match status" value="1"/>
</dbReference>
<dbReference type="InterPro" id="IPR025974">
    <property type="entry name" value="Mif2/CENP-C_cupin"/>
</dbReference>
<gene>
    <name evidence="8" type="ORF">SCAR479_03776</name>
</gene>
<evidence type="ECO:0000256" key="4">
    <source>
        <dbReference type="ARBA" id="ARBA00023242"/>
    </source>
</evidence>
<feature type="region of interest" description="Disordered" evidence="5">
    <location>
        <begin position="458"/>
        <end position="477"/>
    </location>
</feature>
<feature type="domain" description="Mif2/CENP-C cupin" evidence="6">
    <location>
        <begin position="582"/>
        <end position="666"/>
    </location>
</feature>
<evidence type="ECO:0000313" key="8">
    <source>
        <dbReference type="EMBL" id="KAK9779294.1"/>
    </source>
</evidence>
<accession>A0ABR2XZS4</accession>
<reference evidence="8 9" key="1">
    <citation type="submission" date="2024-02" db="EMBL/GenBank/DDBJ databases">
        <title>First draft genome assembly of two strains of Seiridium cardinale.</title>
        <authorList>
            <person name="Emiliani G."/>
            <person name="Scali E."/>
        </authorList>
    </citation>
    <scope>NUCLEOTIDE SEQUENCE [LARGE SCALE GENOMIC DNA]</scope>
    <source>
        <strain evidence="8 9">BM-138-000479</strain>
    </source>
</reference>